<evidence type="ECO:0000256" key="1">
    <source>
        <dbReference type="ARBA" id="ARBA00004141"/>
    </source>
</evidence>
<evidence type="ECO:0000256" key="15">
    <source>
        <dbReference type="SAM" id="MobiDB-lite"/>
    </source>
</evidence>
<evidence type="ECO:0000256" key="9">
    <source>
        <dbReference type="ARBA" id="ARBA00022989"/>
    </source>
</evidence>
<evidence type="ECO:0000313" key="19">
    <source>
        <dbReference type="EMBL" id="CAG7559822.1"/>
    </source>
</evidence>
<evidence type="ECO:0000256" key="12">
    <source>
        <dbReference type="ARBA" id="ARBA00023288"/>
    </source>
</evidence>
<feature type="chain" id="PRO_5035179570" description="CFEM domain-containing protein" evidence="17">
    <location>
        <begin position="21"/>
        <end position="433"/>
    </location>
</feature>
<feature type="domain" description="CFEM" evidence="18">
    <location>
        <begin position="6"/>
        <end position="117"/>
    </location>
</feature>
<gene>
    <name evidence="19" type="ORF">FEQUK3_LOCUS5519</name>
</gene>
<comment type="similarity">
    <text evidence="13">Belongs to the SAT4 family.</text>
</comment>
<organism evidence="19 20">
    <name type="scientific">Fusarium equiseti</name>
    <name type="common">Fusarium scirpi</name>
    <dbReference type="NCBI Taxonomy" id="61235"/>
    <lineage>
        <taxon>Eukaryota</taxon>
        <taxon>Fungi</taxon>
        <taxon>Dikarya</taxon>
        <taxon>Ascomycota</taxon>
        <taxon>Pezizomycotina</taxon>
        <taxon>Sordariomycetes</taxon>
        <taxon>Hypocreomycetidae</taxon>
        <taxon>Hypocreales</taxon>
        <taxon>Nectriaceae</taxon>
        <taxon>Fusarium</taxon>
        <taxon>Fusarium incarnatum-equiseti species complex</taxon>
    </lineage>
</organism>
<feature type="signal peptide" evidence="17">
    <location>
        <begin position="1"/>
        <end position="20"/>
    </location>
</feature>
<evidence type="ECO:0000256" key="8">
    <source>
        <dbReference type="ARBA" id="ARBA00022729"/>
    </source>
</evidence>
<evidence type="ECO:0000256" key="17">
    <source>
        <dbReference type="SAM" id="SignalP"/>
    </source>
</evidence>
<dbReference type="Proteomes" id="UP000693738">
    <property type="component" value="Unassembled WGS sequence"/>
</dbReference>
<keyword evidence="7 16" id="KW-0812">Transmembrane</keyword>
<feature type="transmembrane region" description="Helical" evidence="16">
    <location>
        <begin position="213"/>
        <end position="241"/>
    </location>
</feature>
<dbReference type="Pfam" id="PF05730">
    <property type="entry name" value="CFEM"/>
    <property type="match status" value="1"/>
</dbReference>
<dbReference type="Pfam" id="PF20684">
    <property type="entry name" value="Fung_rhodopsin"/>
    <property type="match status" value="1"/>
</dbReference>
<dbReference type="AlphaFoldDB" id="A0A8J2NDD7"/>
<keyword evidence="5" id="KW-0964">Secreted</keyword>
<evidence type="ECO:0000259" key="18">
    <source>
        <dbReference type="PROSITE" id="PS52012"/>
    </source>
</evidence>
<feature type="compositionally biased region" description="Polar residues" evidence="15">
    <location>
        <begin position="422"/>
        <end position="433"/>
    </location>
</feature>
<sequence>MRLLSFSLLMVTALSAFANAASFADLAAQIPACDLKCVQQALPKSPCSMTNTTCLCTDPTFASLTQACVLEKFGNILMILALMRVQNMACGVPVQSKQMEFRINAIIACIIAEIAVILRLYSKITILGKLGIDDYFIMIAACATVPYIWLACRLADLGFGLNIWDITPFDRLYELLKLFWIDQIMYSVHLYSTKLSILFFLRGIFTTSEFKKLTLMIGIFVALCGAATMITTALQCLPASYNWTSWDAEHKGHCNDLNSQTYAFGGINMVCDIVILLLPLPHLMKLQVKHRQKAQLFVMFSLGIVVTVFSIIRLPFLITLGKTTNPTWEYVEVTIWSIWETELGMVCASLPAIRHLCKHFWPNAMATIASKMSFTGSNKDSNLDKSAGSWPGSRATRSKTDNKSYYELDERSLIGKGPDPATNVSTTNVHATQ</sequence>
<feature type="transmembrane region" description="Helical" evidence="16">
    <location>
        <begin position="261"/>
        <end position="284"/>
    </location>
</feature>
<evidence type="ECO:0000256" key="10">
    <source>
        <dbReference type="ARBA" id="ARBA00023136"/>
    </source>
</evidence>
<keyword evidence="11 14" id="KW-1015">Disulfide bond</keyword>
<dbReference type="InterPro" id="IPR049326">
    <property type="entry name" value="Rhodopsin_dom_fungi"/>
</dbReference>
<evidence type="ECO:0000256" key="11">
    <source>
        <dbReference type="ARBA" id="ARBA00023157"/>
    </source>
</evidence>
<feature type="region of interest" description="Disordered" evidence="15">
    <location>
        <begin position="381"/>
        <end position="433"/>
    </location>
</feature>
<keyword evidence="12" id="KW-0449">Lipoprotein</keyword>
<feature type="transmembrane region" description="Helical" evidence="16">
    <location>
        <begin position="296"/>
        <end position="316"/>
    </location>
</feature>
<dbReference type="PANTHER" id="PTHR33048:SF47">
    <property type="entry name" value="INTEGRAL MEMBRANE PROTEIN-RELATED"/>
    <property type="match status" value="1"/>
</dbReference>
<comment type="caution">
    <text evidence="19">The sequence shown here is derived from an EMBL/GenBank/DDBJ whole genome shotgun (WGS) entry which is preliminary data.</text>
</comment>
<evidence type="ECO:0000256" key="7">
    <source>
        <dbReference type="ARBA" id="ARBA00022692"/>
    </source>
</evidence>
<name>A0A8J2NDD7_FUSEQ</name>
<feature type="transmembrane region" description="Helical" evidence="16">
    <location>
        <begin position="134"/>
        <end position="164"/>
    </location>
</feature>
<feature type="disulfide bond" evidence="14">
    <location>
        <begin position="47"/>
        <end position="54"/>
    </location>
</feature>
<evidence type="ECO:0000256" key="6">
    <source>
        <dbReference type="ARBA" id="ARBA00022622"/>
    </source>
</evidence>
<accession>A0A8J2NDD7</accession>
<keyword evidence="8 17" id="KW-0732">Signal</keyword>
<dbReference type="InterPro" id="IPR008427">
    <property type="entry name" value="Extracellular_membr_CFEM_dom"/>
</dbReference>
<keyword evidence="6" id="KW-0336">GPI-anchor</keyword>
<evidence type="ECO:0000256" key="5">
    <source>
        <dbReference type="ARBA" id="ARBA00022525"/>
    </source>
</evidence>
<feature type="compositionally biased region" description="Basic and acidic residues" evidence="15">
    <location>
        <begin position="398"/>
        <end position="413"/>
    </location>
</feature>
<evidence type="ECO:0000256" key="16">
    <source>
        <dbReference type="SAM" id="Phobius"/>
    </source>
</evidence>
<dbReference type="SMART" id="SM00747">
    <property type="entry name" value="CFEM"/>
    <property type="match status" value="1"/>
</dbReference>
<reference evidence="19" key="1">
    <citation type="submission" date="2021-05" db="EMBL/GenBank/DDBJ databases">
        <authorList>
            <person name="Khan N."/>
        </authorList>
    </citation>
    <scope>NUCLEOTIDE SEQUENCE</scope>
</reference>
<keyword evidence="10 16" id="KW-0472">Membrane</keyword>
<evidence type="ECO:0000313" key="20">
    <source>
        <dbReference type="Proteomes" id="UP000693738"/>
    </source>
</evidence>
<protein>
    <recommendedName>
        <fullName evidence="18">CFEM domain-containing protein</fullName>
    </recommendedName>
</protein>
<evidence type="ECO:0000256" key="14">
    <source>
        <dbReference type="PROSITE-ProRule" id="PRU01356"/>
    </source>
</evidence>
<feature type="transmembrane region" description="Helical" evidence="16">
    <location>
        <begin position="184"/>
        <end position="201"/>
    </location>
</feature>
<proteinExistence type="inferred from homology"/>
<evidence type="ECO:0000256" key="2">
    <source>
        <dbReference type="ARBA" id="ARBA00004589"/>
    </source>
</evidence>
<dbReference type="InterPro" id="IPR052337">
    <property type="entry name" value="SAT4-like"/>
</dbReference>
<keyword evidence="6" id="KW-0325">Glycoprotein</keyword>
<dbReference type="EMBL" id="CAJSTJ010000130">
    <property type="protein sequence ID" value="CAG7559822.1"/>
    <property type="molecule type" value="Genomic_DNA"/>
</dbReference>
<feature type="disulfide bond" evidence="14">
    <location>
        <begin position="37"/>
        <end position="68"/>
    </location>
</feature>
<dbReference type="GO" id="GO:0098552">
    <property type="term" value="C:side of membrane"/>
    <property type="evidence" value="ECO:0007669"/>
    <property type="project" value="UniProtKB-KW"/>
</dbReference>
<comment type="subcellular location">
    <subcellularLocation>
        <location evidence="2">Membrane</location>
        <topology evidence="2">Lipid-anchor</topology>
        <topology evidence="2">GPI-anchor</topology>
    </subcellularLocation>
    <subcellularLocation>
        <location evidence="1">Membrane</location>
        <topology evidence="1">Multi-pass membrane protein</topology>
    </subcellularLocation>
    <subcellularLocation>
        <location evidence="3">Secreted</location>
    </subcellularLocation>
</comment>
<evidence type="ECO:0000256" key="4">
    <source>
        <dbReference type="ARBA" id="ARBA00010031"/>
    </source>
</evidence>
<dbReference type="PANTHER" id="PTHR33048">
    <property type="entry name" value="PTH11-LIKE INTEGRAL MEMBRANE PROTEIN (AFU_ORTHOLOGUE AFUA_5G11245)"/>
    <property type="match status" value="1"/>
</dbReference>
<comment type="similarity">
    <text evidence="4">Belongs to the RBT5 family.</text>
</comment>
<evidence type="ECO:0000256" key="3">
    <source>
        <dbReference type="ARBA" id="ARBA00004613"/>
    </source>
</evidence>
<feature type="transmembrane region" description="Helical" evidence="16">
    <location>
        <begin position="103"/>
        <end position="122"/>
    </location>
</feature>
<dbReference type="PROSITE" id="PS52012">
    <property type="entry name" value="CFEM"/>
    <property type="match status" value="1"/>
</dbReference>
<dbReference type="GO" id="GO:0005576">
    <property type="term" value="C:extracellular region"/>
    <property type="evidence" value="ECO:0007669"/>
    <property type="project" value="UniProtKB-SubCell"/>
</dbReference>
<comment type="caution">
    <text evidence="14">Lacks conserved residue(s) required for the propagation of feature annotation.</text>
</comment>
<keyword evidence="9 16" id="KW-1133">Transmembrane helix</keyword>
<evidence type="ECO:0000256" key="13">
    <source>
        <dbReference type="ARBA" id="ARBA00038359"/>
    </source>
</evidence>